<evidence type="ECO:0000256" key="2">
    <source>
        <dbReference type="ARBA" id="ARBA00022475"/>
    </source>
</evidence>
<dbReference type="EMBL" id="KX699607">
    <property type="protein sequence ID" value="APD73563.1"/>
    <property type="molecule type" value="Genomic_DNA"/>
</dbReference>
<keyword evidence="2" id="KW-1003">Cell membrane</keyword>
<dbReference type="Pfam" id="PF00913">
    <property type="entry name" value="Trypan_glycop"/>
    <property type="match status" value="1"/>
</dbReference>
<dbReference type="VEuPathDB" id="TriTrypDB:Tb427_000343300"/>
<evidence type="ECO:0000256" key="5">
    <source>
        <dbReference type="ARBA" id="ARBA00023180"/>
    </source>
</evidence>
<evidence type="ECO:0000256" key="1">
    <source>
        <dbReference type="ARBA" id="ARBA00004609"/>
    </source>
</evidence>
<protein>
    <submittedName>
        <fullName evidence="10">Variant surface glycoprotein 1125.1340</fullName>
    </submittedName>
</protein>
<keyword evidence="4" id="KW-0472">Membrane</keyword>
<comment type="subcellular location">
    <subcellularLocation>
        <location evidence="1">Cell membrane</location>
        <topology evidence="1">Lipid-anchor</topology>
        <topology evidence="1">GPI-anchor</topology>
    </subcellularLocation>
</comment>
<name>A0A1J0R6Y6_9TRYP</name>
<sequence length="404" mass="42415">MYPSTIVAAVLILLRPAEAAAKGALSKQLWEPLLTFADKMRPVSGRATAKLNSEATRRSNLAVLQSQIAVFVTGKNNNATTAEFGPIMMALGKLMQTMVDTDPILNQEAVAAAAHGEYLRGAAKEFFNIAAGAYQGAANARLTTNNKGQAAGNGINGISGIAGAKDKLAAPTAEPSTDDLDDVTADGFASLKANQGIKDNELSTAASGNSCTLFSSGTSGLLSTTGVSGTLKFTLGYLKRPNAADTGETSDGTKVAPNTAGTTASDLPEYSKAHAAIYKLKSPSSAADISDVTGHAALTEMPELKTAINNLILKKKGEPAAGDTSTINKHIADYYTPRKDDFSKFWQKLKEVTLPVEIRGTQATTLDQVRDLRKLAGALVFYAKKNANDLQTKIAELQDKNSKT</sequence>
<keyword evidence="3" id="KW-0336">GPI-anchor</keyword>
<evidence type="ECO:0000256" key="3">
    <source>
        <dbReference type="ARBA" id="ARBA00022622"/>
    </source>
</evidence>
<dbReference type="AlphaFoldDB" id="A0A1J0R6Y6"/>
<accession>A0A1J0R6Y6</accession>
<feature type="chain" id="PRO_5013108431" evidence="8">
    <location>
        <begin position="20"/>
        <end position="404"/>
    </location>
</feature>
<evidence type="ECO:0000259" key="9">
    <source>
        <dbReference type="Pfam" id="PF00913"/>
    </source>
</evidence>
<evidence type="ECO:0000256" key="8">
    <source>
        <dbReference type="SAM" id="SignalP"/>
    </source>
</evidence>
<feature type="signal peptide" evidence="8">
    <location>
        <begin position="1"/>
        <end position="19"/>
    </location>
</feature>
<evidence type="ECO:0000256" key="7">
    <source>
        <dbReference type="SAM" id="MobiDB-lite"/>
    </source>
</evidence>
<dbReference type="SUPFAM" id="SSF58087">
    <property type="entry name" value="Variant surface glycoprotein (N-terminal domain)"/>
    <property type="match status" value="1"/>
</dbReference>
<proteinExistence type="predicted"/>
<feature type="region of interest" description="Disordered" evidence="7">
    <location>
        <begin position="242"/>
        <end position="266"/>
    </location>
</feature>
<organism evidence="10">
    <name type="scientific">Trypanosoma brucei</name>
    <dbReference type="NCBI Taxonomy" id="5691"/>
    <lineage>
        <taxon>Eukaryota</taxon>
        <taxon>Discoba</taxon>
        <taxon>Euglenozoa</taxon>
        <taxon>Kinetoplastea</taxon>
        <taxon>Metakinetoplastina</taxon>
        <taxon>Trypanosomatida</taxon>
        <taxon>Trypanosomatidae</taxon>
        <taxon>Trypanosoma</taxon>
    </lineage>
</organism>
<reference evidence="10" key="1">
    <citation type="submission" date="2016-08" db="EMBL/GenBank/DDBJ databases">
        <title>VSG repertoire of Trypanosoma brucei EATRO 1125.</title>
        <authorList>
            <person name="Cross G.A."/>
        </authorList>
    </citation>
    <scope>NUCLEOTIDE SEQUENCE</scope>
    <source>
        <strain evidence="10">EATRO 1125</strain>
    </source>
</reference>
<evidence type="ECO:0000256" key="4">
    <source>
        <dbReference type="ARBA" id="ARBA00023136"/>
    </source>
</evidence>
<feature type="domain" description="Trypanosome variant surface glycoprotein A-type N-terminal" evidence="9">
    <location>
        <begin position="9"/>
        <end position="382"/>
    </location>
</feature>
<dbReference type="InterPro" id="IPR001812">
    <property type="entry name" value="Trypano_VSG_A_N_dom"/>
</dbReference>
<keyword evidence="8" id="KW-0732">Signal</keyword>
<dbReference type="GO" id="GO:0098552">
    <property type="term" value="C:side of membrane"/>
    <property type="evidence" value="ECO:0007669"/>
    <property type="project" value="UniProtKB-KW"/>
</dbReference>
<dbReference type="GO" id="GO:0042783">
    <property type="term" value="P:symbiont-mediated evasion of host immune response"/>
    <property type="evidence" value="ECO:0007669"/>
    <property type="project" value="InterPro"/>
</dbReference>
<evidence type="ECO:0000313" key="10">
    <source>
        <dbReference type="EMBL" id="APD73563.1"/>
    </source>
</evidence>
<dbReference type="GO" id="GO:0005886">
    <property type="term" value="C:plasma membrane"/>
    <property type="evidence" value="ECO:0007669"/>
    <property type="project" value="UniProtKB-SubCell"/>
</dbReference>
<evidence type="ECO:0000256" key="6">
    <source>
        <dbReference type="ARBA" id="ARBA00023288"/>
    </source>
</evidence>
<dbReference type="Gene3D" id="3.90.150.10">
    <property type="entry name" value="Variant Surface Glycoprotein, subunit A domain 1"/>
    <property type="match status" value="1"/>
</dbReference>
<keyword evidence="5" id="KW-0325">Glycoprotein</keyword>
<keyword evidence="6" id="KW-0449">Lipoprotein</keyword>
<dbReference type="Gene3D" id="1.10.470.10">
    <property type="entry name" value="Variant Surface Glycoprotein, subunit A, domain 2"/>
    <property type="match status" value="1"/>
</dbReference>